<evidence type="ECO:0000313" key="4">
    <source>
        <dbReference type="Proteomes" id="UP001519654"/>
    </source>
</evidence>
<keyword evidence="4" id="KW-1185">Reference proteome</keyword>
<dbReference type="PANTHER" id="PTHR43674:SF2">
    <property type="entry name" value="BETA-UREIDOPROPIONASE"/>
    <property type="match status" value="1"/>
</dbReference>
<sequence length="237" mass="24491">MRSLVIAVAQPPVHPLDVAANATRHASTVRAAGARLVVFPELSLTGYDVDAPLLSPDDPRLHPLIEACAATDTIALAGAPIAGPHIATLLIDGDGARVVYRKAHPHGESEARFRPGPGPEVIEVDGWRLGLAICRDTGIEEHWAATAALGIDAFVAGVVDEPAAESVLEARARKISTTYGVWTAISSAAGAVGPSYGETAGRSGIWTPDGMVAARAGRAVGEIARATLFAERLAFSA</sequence>
<dbReference type="PANTHER" id="PTHR43674">
    <property type="entry name" value="NITRILASE C965.09-RELATED"/>
    <property type="match status" value="1"/>
</dbReference>
<gene>
    <name evidence="3" type="ORF">KOI35_46795</name>
</gene>
<evidence type="ECO:0000259" key="2">
    <source>
        <dbReference type="PROSITE" id="PS50263"/>
    </source>
</evidence>
<reference evidence="3 4" key="1">
    <citation type="submission" date="2021-06" db="EMBL/GenBank/DDBJ databases">
        <title>Actinoplanes lichenicola sp. nov., and Actinoplanes ovalisporus sp. nov., isolated from lichen in Thailand.</title>
        <authorList>
            <person name="Saeng-In P."/>
            <person name="Kanchanasin P."/>
            <person name="Yuki M."/>
            <person name="Kudo T."/>
            <person name="Ohkuma M."/>
            <person name="Phongsopitanun W."/>
            <person name="Tanasupawat S."/>
        </authorList>
    </citation>
    <scope>NUCLEOTIDE SEQUENCE [LARGE SCALE GENOMIC DNA]</scope>
    <source>
        <strain evidence="3 4">NBRC 110975</strain>
    </source>
</reference>
<dbReference type="Proteomes" id="UP001519654">
    <property type="component" value="Unassembled WGS sequence"/>
</dbReference>
<dbReference type="Gene3D" id="3.60.110.10">
    <property type="entry name" value="Carbon-nitrogen hydrolase"/>
    <property type="match status" value="1"/>
</dbReference>
<dbReference type="CDD" id="cd07197">
    <property type="entry name" value="nitrilase"/>
    <property type="match status" value="1"/>
</dbReference>
<accession>A0ABS5Z6L0</accession>
<dbReference type="EMBL" id="JAHKKG010000031">
    <property type="protein sequence ID" value="MBU2671031.1"/>
    <property type="molecule type" value="Genomic_DNA"/>
</dbReference>
<name>A0ABS5Z6L0_9ACTN</name>
<dbReference type="GO" id="GO:0016787">
    <property type="term" value="F:hydrolase activity"/>
    <property type="evidence" value="ECO:0007669"/>
    <property type="project" value="UniProtKB-KW"/>
</dbReference>
<evidence type="ECO:0000256" key="1">
    <source>
        <dbReference type="ARBA" id="ARBA00022801"/>
    </source>
</evidence>
<feature type="domain" description="CN hydrolase" evidence="2">
    <location>
        <begin position="4"/>
        <end position="230"/>
    </location>
</feature>
<dbReference type="Pfam" id="PF00795">
    <property type="entry name" value="CN_hydrolase"/>
    <property type="match status" value="1"/>
</dbReference>
<organism evidence="3 4">
    <name type="scientific">Paractinoplanes bogorensis</name>
    <dbReference type="NCBI Taxonomy" id="1610840"/>
    <lineage>
        <taxon>Bacteria</taxon>
        <taxon>Bacillati</taxon>
        <taxon>Actinomycetota</taxon>
        <taxon>Actinomycetes</taxon>
        <taxon>Micromonosporales</taxon>
        <taxon>Micromonosporaceae</taxon>
        <taxon>Paractinoplanes</taxon>
    </lineage>
</organism>
<dbReference type="InterPro" id="IPR050345">
    <property type="entry name" value="Aliph_Amidase/BUP"/>
</dbReference>
<evidence type="ECO:0000313" key="3">
    <source>
        <dbReference type="EMBL" id="MBU2671031.1"/>
    </source>
</evidence>
<dbReference type="SUPFAM" id="SSF56317">
    <property type="entry name" value="Carbon-nitrogen hydrolase"/>
    <property type="match status" value="1"/>
</dbReference>
<dbReference type="PROSITE" id="PS50263">
    <property type="entry name" value="CN_HYDROLASE"/>
    <property type="match status" value="1"/>
</dbReference>
<comment type="caution">
    <text evidence="3">The sequence shown here is derived from an EMBL/GenBank/DDBJ whole genome shotgun (WGS) entry which is preliminary data.</text>
</comment>
<keyword evidence="1 3" id="KW-0378">Hydrolase</keyword>
<dbReference type="RefSeq" id="WP_215796289.1">
    <property type="nucleotide sequence ID" value="NZ_JAHKKG010000031.1"/>
</dbReference>
<proteinExistence type="predicted"/>
<dbReference type="InterPro" id="IPR036526">
    <property type="entry name" value="C-N_Hydrolase_sf"/>
</dbReference>
<protein>
    <submittedName>
        <fullName evidence="3">Carbon-nitrogen hydrolase family protein</fullName>
    </submittedName>
</protein>
<dbReference type="InterPro" id="IPR003010">
    <property type="entry name" value="C-N_Hydrolase"/>
</dbReference>